<feature type="region of interest" description="Disordered" evidence="1">
    <location>
        <begin position="22"/>
        <end position="67"/>
    </location>
</feature>
<dbReference type="EMBL" id="JAVHJV010000001">
    <property type="protein sequence ID" value="KAK5947099.1"/>
    <property type="molecule type" value="Genomic_DNA"/>
</dbReference>
<proteinExistence type="predicted"/>
<reference evidence="2 3" key="1">
    <citation type="journal article" date="2023" name="Res Sq">
        <title>Genomic and morphological characterization of Knufia obscura isolated from the Mars 2020 spacecraft assembly facility.</title>
        <authorList>
            <person name="Chander A.M."/>
            <person name="Teixeira M.M."/>
            <person name="Singh N.K."/>
            <person name="Williams M.P."/>
            <person name="Parker C.W."/>
            <person name="Leo P."/>
            <person name="Stajich J.E."/>
            <person name="Torok T."/>
            <person name="Tighe S."/>
            <person name="Mason C.E."/>
            <person name="Venkateswaran K."/>
        </authorList>
    </citation>
    <scope>NUCLEOTIDE SEQUENCE [LARGE SCALE GENOMIC DNA]</scope>
    <source>
        <strain evidence="2 3">CCFEE 5817</strain>
    </source>
</reference>
<gene>
    <name evidence="2" type="ORF">PMZ80_001245</name>
</gene>
<dbReference type="GeneID" id="89994694"/>
<dbReference type="Pfam" id="PF20717">
    <property type="entry name" value="DUF6829"/>
    <property type="match status" value="1"/>
</dbReference>
<organism evidence="2 3">
    <name type="scientific">Knufia obscura</name>
    <dbReference type="NCBI Taxonomy" id="1635080"/>
    <lineage>
        <taxon>Eukaryota</taxon>
        <taxon>Fungi</taxon>
        <taxon>Dikarya</taxon>
        <taxon>Ascomycota</taxon>
        <taxon>Pezizomycotina</taxon>
        <taxon>Eurotiomycetes</taxon>
        <taxon>Chaetothyriomycetidae</taxon>
        <taxon>Chaetothyriales</taxon>
        <taxon>Trichomeriaceae</taxon>
        <taxon>Knufia</taxon>
    </lineage>
</organism>
<evidence type="ECO:0000313" key="3">
    <source>
        <dbReference type="Proteomes" id="UP001334248"/>
    </source>
</evidence>
<keyword evidence="3" id="KW-1185">Reference proteome</keyword>
<feature type="compositionally biased region" description="Basic and acidic residues" evidence="1">
    <location>
        <begin position="30"/>
        <end position="54"/>
    </location>
</feature>
<name>A0ABR0S2K8_9EURO</name>
<accession>A0ABR0S2K8</accession>
<dbReference type="Proteomes" id="UP001334248">
    <property type="component" value="Unassembled WGS sequence"/>
</dbReference>
<protein>
    <submittedName>
        <fullName evidence="2">Uncharacterized protein</fullName>
    </submittedName>
</protein>
<sequence length="530" mass="59536">MIQEQSGQLVFGISREPIAITSTTVPDTAMSRDRSEFNKDHDDVLSDHESDIDFSHSPPHPSRSITNIEPYGEQAFADLHQSIEDDSFFSMSRSEVLQVLKRAFKKELEYLKSAYAAACPGPADLQSQSPSELLFHRRVPEIDRTLTGILALRWLRNNDYDSFTQNQISTSRLSRRSFRELRAFFDAGLGGYTDHEAVFTLVVMQMTNDLGKSSALAHDLQIRLPAGRHVSGNHDMVMQQVLQYSHHLVPSIQHLSRHQRSLVHKLIVLSAEFNPGQLVQAESSPATLDTLVELHVDSAELDMKFMELFLDVAGARGHVDHEGAATMNEPTFQGYMQARVQSQKVTDGQLRPEQAYEGMLQHRLDMLSDAGYIHDLDVTQSRKAVAKARLLCMGRVADPVIAEFYEDVYEQLPAYTQGGLERCLNIYATPAVQPTYMPAMLSWVRGPKRAEQLAALLTYLARMVQLSEEDLSALPDDVEIVERDVKDILEPLVKSDAFREKPFSVVNDDTELPVMEIAKRSSAHSHSSDS</sequence>
<comment type="caution">
    <text evidence="2">The sequence shown here is derived from an EMBL/GenBank/DDBJ whole genome shotgun (WGS) entry which is preliminary data.</text>
</comment>
<dbReference type="InterPro" id="IPR049232">
    <property type="entry name" value="DUF6829"/>
</dbReference>
<dbReference type="RefSeq" id="XP_064735189.1">
    <property type="nucleotide sequence ID" value="XM_064869692.1"/>
</dbReference>
<evidence type="ECO:0000313" key="2">
    <source>
        <dbReference type="EMBL" id="KAK5947099.1"/>
    </source>
</evidence>
<evidence type="ECO:0000256" key="1">
    <source>
        <dbReference type="SAM" id="MobiDB-lite"/>
    </source>
</evidence>